<reference evidence="1 2" key="1">
    <citation type="submission" date="2024-05" db="EMBL/GenBank/DDBJ databases">
        <title>Genome sequencing and assembly of Indian major carp, Cirrhinus mrigala (Hamilton, 1822).</title>
        <authorList>
            <person name="Mohindra V."/>
            <person name="Chowdhury L.M."/>
            <person name="Lal K."/>
            <person name="Jena J.K."/>
        </authorList>
    </citation>
    <scope>NUCLEOTIDE SEQUENCE [LARGE SCALE GENOMIC DNA]</scope>
    <source>
        <strain evidence="1">CM1030</strain>
        <tissue evidence="1">Blood</tissue>
    </source>
</reference>
<accession>A0ABD0PQX9</accession>
<feature type="non-terminal residue" evidence="1">
    <location>
        <position position="1"/>
    </location>
</feature>
<feature type="non-terminal residue" evidence="1">
    <location>
        <position position="78"/>
    </location>
</feature>
<name>A0ABD0PQX9_CIRMR</name>
<evidence type="ECO:0000313" key="1">
    <source>
        <dbReference type="EMBL" id="KAL0176317.1"/>
    </source>
</evidence>
<protein>
    <submittedName>
        <fullName evidence="1">Uncharacterized protein</fullName>
    </submittedName>
</protein>
<dbReference type="EMBL" id="JAMKFB020000014">
    <property type="protein sequence ID" value="KAL0176317.1"/>
    <property type="molecule type" value="Genomic_DNA"/>
</dbReference>
<gene>
    <name evidence="1" type="ORF">M9458_028647</name>
</gene>
<proteinExistence type="predicted"/>
<sequence>GQSEPLKPDSLLRLSLGGVTLTLLEQDPPPGPDGLSSLAEVSQLFFRELAFFKDSMFGERDFHNLRGSFAKACPHSHI</sequence>
<evidence type="ECO:0000313" key="2">
    <source>
        <dbReference type="Proteomes" id="UP001529510"/>
    </source>
</evidence>
<dbReference type="AlphaFoldDB" id="A0ABD0PQX9"/>
<comment type="caution">
    <text evidence="1">The sequence shown here is derived from an EMBL/GenBank/DDBJ whole genome shotgun (WGS) entry which is preliminary data.</text>
</comment>
<organism evidence="1 2">
    <name type="scientific">Cirrhinus mrigala</name>
    <name type="common">Mrigala</name>
    <dbReference type="NCBI Taxonomy" id="683832"/>
    <lineage>
        <taxon>Eukaryota</taxon>
        <taxon>Metazoa</taxon>
        <taxon>Chordata</taxon>
        <taxon>Craniata</taxon>
        <taxon>Vertebrata</taxon>
        <taxon>Euteleostomi</taxon>
        <taxon>Actinopterygii</taxon>
        <taxon>Neopterygii</taxon>
        <taxon>Teleostei</taxon>
        <taxon>Ostariophysi</taxon>
        <taxon>Cypriniformes</taxon>
        <taxon>Cyprinidae</taxon>
        <taxon>Labeoninae</taxon>
        <taxon>Labeonini</taxon>
        <taxon>Cirrhinus</taxon>
    </lineage>
</organism>
<dbReference type="Proteomes" id="UP001529510">
    <property type="component" value="Unassembled WGS sequence"/>
</dbReference>
<keyword evidence="2" id="KW-1185">Reference proteome</keyword>